<feature type="non-terminal residue" evidence="3">
    <location>
        <position position="1"/>
    </location>
</feature>
<dbReference type="Proteomes" id="UP000663877">
    <property type="component" value="Unassembled WGS sequence"/>
</dbReference>
<evidence type="ECO:0000256" key="1">
    <source>
        <dbReference type="SAM" id="Phobius"/>
    </source>
</evidence>
<accession>A0A816GMT2</accession>
<sequence>MASDSEGSSITSSNSLVFKQLQFNYLIGYALAAGIYILLSYSGNHLQSSYRYAIFDSYGLRRTTIERIFLCAHISTLTLGTLISSLSDK</sequence>
<dbReference type="EMBL" id="CAJNOI010006966">
    <property type="protein sequence ID" value="CAF1583906.1"/>
    <property type="molecule type" value="Genomic_DNA"/>
</dbReference>
<name>A0A816GMT2_9BILA</name>
<keyword evidence="1" id="KW-1133">Transmembrane helix</keyword>
<proteinExistence type="predicted"/>
<dbReference type="GO" id="GO:0015098">
    <property type="term" value="F:molybdate ion transmembrane transporter activity"/>
    <property type="evidence" value="ECO:0007669"/>
    <property type="project" value="InterPro"/>
</dbReference>
<protein>
    <submittedName>
        <fullName evidence="3">Uncharacterized protein</fullName>
    </submittedName>
</protein>
<keyword evidence="1" id="KW-0472">Membrane</keyword>
<dbReference type="OrthoDB" id="263957at2759"/>
<feature type="transmembrane region" description="Helical" evidence="1">
    <location>
        <begin position="23"/>
        <end position="41"/>
    </location>
</feature>
<dbReference type="AlphaFoldDB" id="A0A816GMT2"/>
<evidence type="ECO:0000313" key="3">
    <source>
        <dbReference type="EMBL" id="CAF1675265.1"/>
    </source>
</evidence>
<reference evidence="3" key="1">
    <citation type="submission" date="2021-02" db="EMBL/GenBank/DDBJ databases">
        <authorList>
            <person name="Nowell W R."/>
        </authorList>
    </citation>
    <scope>NUCLEOTIDE SEQUENCE</scope>
</reference>
<evidence type="ECO:0000313" key="4">
    <source>
        <dbReference type="Proteomes" id="UP000663832"/>
    </source>
</evidence>
<evidence type="ECO:0000313" key="2">
    <source>
        <dbReference type="EMBL" id="CAF1583906.1"/>
    </source>
</evidence>
<dbReference type="Pfam" id="PF05631">
    <property type="entry name" value="MFS_5"/>
    <property type="match status" value="1"/>
</dbReference>
<keyword evidence="1" id="KW-0812">Transmembrane</keyword>
<gene>
    <name evidence="2" type="ORF">BJG266_LOCUS48977</name>
    <name evidence="3" type="ORF">QVE165_LOCUS66056</name>
</gene>
<keyword evidence="4" id="KW-1185">Reference proteome</keyword>
<dbReference type="EMBL" id="CAJNOM010007395">
    <property type="protein sequence ID" value="CAF1675265.1"/>
    <property type="molecule type" value="Genomic_DNA"/>
</dbReference>
<comment type="caution">
    <text evidence="3">The sequence shown here is derived from an EMBL/GenBank/DDBJ whole genome shotgun (WGS) entry which is preliminary data.</text>
</comment>
<dbReference type="InterPro" id="IPR008509">
    <property type="entry name" value="MOT2/MFSD5"/>
</dbReference>
<dbReference type="Proteomes" id="UP000663832">
    <property type="component" value="Unassembled WGS sequence"/>
</dbReference>
<dbReference type="GO" id="GO:0016020">
    <property type="term" value="C:membrane"/>
    <property type="evidence" value="ECO:0007669"/>
    <property type="project" value="InterPro"/>
</dbReference>
<organism evidence="3 4">
    <name type="scientific">Adineta steineri</name>
    <dbReference type="NCBI Taxonomy" id="433720"/>
    <lineage>
        <taxon>Eukaryota</taxon>
        <taxon>Metazoa</taxon>
        <taxon>Spiralia</taxon>
        <taxon>Gnathifera</taxon>
        <taxon>Rotifera</taxon>
        <taxon>Eurotatoria</taxon>
        <taxon>Bdelloidea</taxon>
        <taxon>Adinetida</taxon>
        <taxon>Adinetidae</taxon>
        <taxon>Adineta</taxon>
    </lineage>
</organism>